<dbReference type="GO" id="GO:0009451">
    <property type="term" value="P:RNA modification"/>
    <property type="evidence" value="ECO:0007669"/>
    <property type="project" value="InterPro"/>
</dbReference>
<dbReference type="PANTHER" id="PTHR47926:SF491">
    <property type="entry name" value="(WILD MALAYSIAN BANANA) HYPOTHETICAL PROTEIN"/>
    <property type="match status" value="1"/>
</dbReference>
<dbReference type="Pfam" id="PF13041">
    <property type="entry name" value="PPR_2"/>
    <property type="match status" value="2"/>
</dbReference>
<feature type="repeat" description="PPR" evidence="2">
    <location>
        <begin position="169"/>
        <end position="203"/>
    </location>
</feature>
<feature type="repeat" description="PPR" evidence="2">
    <location>
        <begin position="241"/>
        <end position="271"/>
    </location>
</feature>
<keyword evidence="1" id="KW-0677">Repeat</keyword>
<dbReference type="InterPro" id="IPR002885">
    <property type="entry name" value="PPR_rpt"/>
</dbReference>
<evidence type="ECO:0000313" key="3">
    <source>
        <dbReference type="EMBL" id="KAK9101067.1"/>
    </source>
</evidence>
<dbReference type="EMBL" id="JBBNAG010000010">
    <property type="protein sequence ID" value="KAK9101067.1"/>
    <property type="molecule type" value="Genomic_DNA"/>
</dbReference>
<keyword evidence="4" id="KW-1185">Reference proteome</keyword>
<dbReference type="GO" id="GO:0003723">
    <property type="term" value="F:RNA binding"/>
    <property type="evidence" value="ECO:0007669"/>
    <property type="project" value="InterPro"/>
</dbReference>
<sequence>MKIYTHQLPKRLHCAIPPQRLAHTTTNSPTSPPEQIIATHFSNCTNLLDLKRLHAQIIRTRMLQRYPAPFHWNNIIRSYVRLNYSNVALKTYIAMARTGVLPDCYTVPIVLKAMCQCFAVQLGRQLHCVAVKVGLESQEFCETGFISLYAKAGDLRDARKVFDESPERKLGSWNAVIAGLARGGHAKDVVVMFMELMRSGLRPDDVTMVSVVSACGSLGDLRLGVQLHKCVIEAKALEKSDVLMSNSLIDMYGKCGRTDLAYKVFKGMARHDVSTWTSLIMGFAMHGHVKDGIECFRLMREAGIRPNHITFVGVLSACVHGGLVEQGKHYFDMMKNDYGLMPLVQHYGVMVDLLGRAGLLKEAKEMVETMPMKANAVIWGALMGGCEKYGCVEMGEWVARHLQELEPWSDGVYVVLSNIYASSGMWEDVERIRGMMKNKVVAKIPGCSLTTASN</sequence>
<dbReference type="NCBIfam" id="TIGR00756">
    <property type="entry name" value="PPR"/>
    <property type="match status" value="3"/>
</dbReference>
<dbReference type="InterPro" id="IPR046960">
    <property type="entry name" value="PPR_At4g14850-like_plant"/>
</dbReference>
<organism evidence="3 4">
    <name type="scientific">Stephania cephalantha</name>
    <dbReference type="NCBI Taxonomy" id="152367"/>
    <lineage>
        <taxon>Eukaryota</taxon>
        <taxon>Viridiplantae</taxon>
        <taxon>Streptophyta</taxon>
        <taxon>Embryophyta</taxon>
        <taxon>Tracheophyta</taxon>
        <taxon>Spermatophyta</taxon>
        <taxon>Magnoliopsida</taxon>
        <taxon>Ranunculales</taxon>
        <taxon>Menispermaceae</taxon>
        <taxon>Menispermoideae</taxon>
        <taxon>Cissampelideae</taxon>
        <taxon>Stephania</taxon>
    </lineage>
</organism>
<reference evidence="3 4" key="1">
    <citation type="submission" date="2024-01" db="EMBL/GenBank/DDBJ databases">
        <title>Genome assemblies of Stephania.</title>
        <authorList>
            <person name="Yang L."/>
        </authorList>
    </citation>
    <scope>NUCLEOTIDE SEQUENCE [LARGE SCALE GENOMIC DNA]</scope>
    <source>
        <strain evidence="3">JXDWG</strain>
        <tissue evidence="3">Leaf</tissue>
    </source>
</reference>
<feature type="repeat" description="PPR" evidence="2">
    <location>
        <begin position="272"/>
        <end position="306"/>
    </location>
</feature>
<dbReference type="InterPro" id="IPR011990">
    <property type="entry name" value="TPR-like_helical_dom_sf"/>
</dbReference>
<evidence type="ECO:0000256" key="2">
    <source>
        <dbReference type="PROSITE-ProRule" id="PRU00708"/>
    </source>
</evidence>
<dbReference type="Gene3D" id="1.25.40.10">
    <property type="entry name" value="Tetratricopeptide repeat domain"/>
    <property type="match status" value="3"/>
</dbReference>
<accession>A0AAP0HX65</accession>
<dbReference type="FunFam" id="1.25.40.10:FF:001814">
    <property type="entry name" value="Pentatricopeptide repeat-containing protein At1g77170, mitochondrial"/>
    <property type="match status" value="1"/>
</dbReference>
<protein>
    <recommendedName>
        <fullName evidence="5">Pentatricopeptide repeat-containing protein</fullName>
    </recommendedName>
</protein>
<dbReference type="PROSITE" id="PS51375">
    <property type="entry name" value="PPR"/>
    <property type="match status" value="3"/>
</dbReference>
<dbReference type="FunFam" id="1.25.40.10:FF:000242">
    <property type="entry name" value="Pentatricopeptide repeat-containing protein"/>
    <property type="match status" value="1"/>
</dbReference>
<dbReference type="Pfam" id="PF01535">
    <property type="entry name" value="PPR"/>
    <property type="match status" value="3"/>
</dbReference>
<dbReference type="Pfam" id="PF20431">
    <property type="entry name" value="E_motif"/>
    <property type="match status" value="1"/>
</dbReference>
<dbReference type="Proteomes" id="UP001419268">
    <property type="component" value="Unassembled WGS sequence"/>
</dbReference>
<evidence type="ECO:0000256" key="1">
    <source>
        <dbReference type="ARBA" id="ARBA00022737"/>
    </source>
</evidence>
<proteinExistence type="predicted"/>
<gene>
    <name evidence="3" type="ORF">Scep_024497</name>
</gene>
<comment type="caution">
    <text evidence="3">The sequence shown here is derived from an EMBL/GenBank/DDBJ whole genome shotgun (WGS) entry which is preliminary data.</text>
</comment>
<evidence type="ECO:0008006" key="5">
    <source>
        <dbReference type="Google" id="ProtNLM"/>
    </source>
</evidence>
<dbReference type="AlphaFoldDB" id="A0AAP0HX65"/>
<evidence type="ECO:0000313" key="4">
    <source>
        <dbReference type="Proteomes" id="UP001419268"/>
    </source>
</evidence>
<name>A0AAP0HX65_9MAGN</name>
<dbReference type="PANTHER" id="PTHR47926">
    <property type="entry name" value="PENTATRICOPEPTIDE REPEAT-CONTAINING PROTEIN"/>
    <property type="match status" value="1"/>
</dbReference>
<dbReference type="InterPro" id="IPR046848">
    <property type="entry name" value="E_motif"/>
</dbReference>